<evidence type="ECO:0000313" key="3">
    <source>
        <dbReference type="Proteomes" id="UP000015104"/>
    </source>
</evidence>
<organism evidence="2 3">
    <name type="scientific">Tetranychus urticae</name>
    <name type="common">Two-spotted spider mite</name>
    <dbReference type="NCBI Taxonomy" id="32264"/>
    <lineage>
        <taxon>Eukaryota</taxon>
        <taxon>Metazoa</taxon>
        <taxon>Ecdysozoa</taxon>
        <taxon>Arthropoda</taxon>
        <taxon>Chelicerata</taxon>
        <taxon>Arachnida</taxon>
        <taxon>Acari</taxon>
        <taxon>Acariformes</taxon>
        <taxon>Trombidiformes</taxon>
        <taxon>Prostigmata</taxon>
        <taxon>Eleutherengona</taxon>
        <taxon>Raphignathae</taxon>
        <taxon>Tetranychoidea</taxon>
        <taxon>Tetranychidae</taxon>
        <taxon>Tetranychus</taxon>
    </lineage>
</organism>
<feature type="compositionally biased region" description="Basic and acidic residues" evidence="1">
    <location>
        <begin position="60"/>
        <end position="75"/>
    </location>
</feature>
<dbReference type="HOGENOM" id="CLU_2486227_0_0_1"/>
<dbReference type="Proteomes" id="UP000015104">
    <property type="component" value="Unassembled WGS sequence"/>
</dbReference>
<evidence type="ECO:0000313" key="2">
    <source>
        <dbReference type="EnsemblMetazoa" id="tetur13g03740.1"/>
    </source>
</evidence>
<dbReference type="EMBL" id="CAEY01000176">
    <property type="status" value="NOT_ANNOTATED_CDS"/>
    <property type="molecule type" value="Genomic_DNA"/>
</dbReference>
<feature type="region of interest" description="Disordered" evidence="1">
    <location>
        <begin position="60"/>
        <end position="87"/>
    </location>
</feature>
<keyword evidence="3" id="KW-1185">Reference proteome</keyword>
<reference evidence="3" key="1">
    <citation type="submission" date="2011-08" db="EMBL/GenBank/DDBJ databases">
        <authorList>
            <person name="Rombauts S."/>
        </authorList>
    </citation>
    <scope>NUCLEOTIDE SEQUENCE</scope>
    <source>
        <strain evidence="3">London</strain>
    </source>
</reference>
<accession>T1KKH4</accession>
<dbReference type="AlphaFoldDB" id="T1KKH4"/>
<name>T1KKH4_TETUR</name>
<protein>
    <submittedName>
        <fullName evidence="2">Uncharacterized protein</fullName>
    </submittedName>
</protein>
<evidence type="ECO:0000256" key="1">
    <source>
        <dbReference type="SAM" id="MobiDB-lite"/>
    </source>
</evidence>
<proteinExistence type="predicted"/>
<dbReference type="EnsemblMetazoa" id="tetur13g03740.1">
    <property type="protein sequence ID" value="tetur13g03740.1"/>
    <property type="gene ID" value="tetur13g03740"/>
</dbReference>
<sequence length="87" mass="9718">MAQGKMKVKTVVPKGIKVKKVNKSDLKLHQTRKGAPIKPKLASYGQKLYNNVEKAIRKNIESEMRSKAGDKKPEPSKSNSKKKSAKQ</sequence>
<reference evidence="2" key="2">
    <citation type="submission" date="2015-06" db="UniProtKB">
        <authorList>
            <consortium name="EnsemblMetazoa"/>
        </authorList>
    </citation>
    <scope>IDENTIFICATION</scope>
</reference>
<dbReference type="Pfam" id="PF09495">
    <property type="entry name" value="DUF2462"/>
    <property type="match status" value="1"/>
</dbReference>
<dbReference type="InterPro" id="IPR019034">
    <property type="entry name" value="UPF0390"/>
</dbReference>